<proteinExistence type="predicted"/>
<organism evidence="1 2">
    <name type="scientific">Mucilaginibacter dorajii</name>
    <dbReference type="NCBI Taxonomy" id="692994"/>
    <lineage>
        <taxon>Bacteria</taxon>
        <taxon>Pseudomonadati</taxon>
        <taxon>Bacteroidota</taxon>
        <taxon>Sphingobacteriia</taxon>
        <taxon>Sphingobacteriales</taxon>
        <taxon>Sphingobacteriaceae</taxon>
        <taxon>Mucilaginibacter</taxon>
    </lineage>
</organism>
<evidence type="ECO:0000313" key="2">
    <source>
        <dbReference type="Proteomes" id="UP001500742"/>
    </source>
</evidence>
<gene>
    <name evidence="1" type="ORF">GCM10022210_47340</name>
</gene>
<dbReference type="Proteomes" id="UP001500742">
    <property type="component" value="Unassembled WGS sequence"/>
</dbReference>
<accession>A0ABP7QVN8</accession>
<protein>
    <submittedName>
        <fullName evidence="1">Uncharacterized protein</fullName>
    </submittedName>
</protein>
<name>A0ABP7QVN8_9SPHI</name>
<comment type="caution">
    <text evidence="1">The sequence shown here is derived from an EMBL/GenBank/DDBJ whole genome shotgun (WGS) entry which is preliminary data.</text>
</comment>
<reference evidence="2" key="1">
    <citation type="journal article" date="2019" name="Int. J. Syst. Evol. Microbiol.">
        <title>The Global Catalogue of Microorganisms (GCM) 10K type strain sequencing project: providing services to taxonomists for standard genome sequencing and annotation.</title>
        <authorList>
            <consortium name="The Broad Institute Genomics Platform"/>
            <consortium name="The Broad Institute Genome Sequencing Center for Infectious Disease"/>
            <person name="Wu L."/>
            <person name="Ma J."/>
        </authorList>
    </citation>
    <scope>NUCLEOTIDE SEQUENCE [LARGE SCALE GENOMIC DNA]</scope>
    <source>
        <strain evidence="2">JCM 16601</strain>
    </source>
</reference>
<sequence length="171" mass="19782">MSFVNFSFPQNFAPSARYKLDFFTSENQFYLCDSAFAAETGDTSFWSYRAYNDRLAIADDIVGISTESFGHIKAELDVLDAPSREKDFKIYDHVVEGGLKLSSGIMMILNHPDFKIELKAIVTPGRYRIRIYSYDLKNINTQEDEGPDHYKIEIWTSTDMKRKVLKQFESE</sequence>
<evidence type="ECO:0000313" key="1">
    <source>
        <dbReference type="EMBL" id="GAA3988759.1"/>
    </source>
</evidence>
<keyword evidence="2" id="KW-1185">Reference proteome</keyword>
<dbReference type="EMBL" id="BAAAZC010000030">
    <property type="protein sequence ID" value="GAA3988759.1"/>
    <property type="molecule type" value="Genomic_DNA"/>
</dbReference>